<dbReference type="InterPro" id="IPR032808">
    <property type="entry name" value="DoxX"/>
</dbReference>
<keyword evidence="4 8" id="KW-0812">Transmembrane</keyword>
<gene>
    <name evidence="9" type="ORF">SAMEA4412665_00242</name>
</gene>
<evidence type="ECO:0000256" key="3">
    <source>
        <dbReference type="ARBA" id="ARBA00022475"/>
    </source>
</evidence>
<evidence type="ECO:0000256" key="7">
    <source>
        <dbReference type="SAM" id="MobiDB-lite"/>
    </source>
</evidence>
<feature type="transmembrane region" description="Helical" evidence="8">
    <location>
        <begin position="179"/>
        <end position="201"/>
    </location>
</feature>
<feature type="region of interest" description="Disordered" evidence="7">
    <location>
        <begin position="1"/>
        <end position="171"/>
    </location>
</feature>
<feature type="transmembrane region" description="Helical" evidence="8">
    <location>
        <begin position="281"/>
        <end position="302"/>
    </location>
</feature>
<dbReference type="EMBL" id="LT906441">
    <property type="protein sequence ID" value="SNV29131.1"/>
    <property type="molecule type" value="Genomic_DNA"/>
</dbReference>
<organism evidence="9 10">
    <name type="scientific">Cutibacterium granulosum</name>
    <dbReference type="NCBI Taxonomy" id="33011"/>
    <lineage>
        <taxon>Bacteria</taxon>
        <taxon>Bacillati</taxon>
        <taxon>Actinomycetota</taxon>
        <taxon>Actinomycetes</taxon>
        <taxon>Propionibacteriales</taxon>
        <taxon>Propionibacteriaceae</taxon>
        <taxon>Cutibacterium</taxon>
    </lineage>
</organism>
<feature type="compositionally biased region" description="Basic and acidic residues" evidence="7">
    <location>
        <begin position="69"/>
        <end position="80"/>
    </location>
</feature>
<accession>A0A239W3P9</accession>
<evidence type="ECO:0000256" key="5">
    <source>
        <dbReference type="ARBA" id="ARBA00022989"/>
    </source>
</evidence>
<dbReference type="Pfam" id="PF07681">
    <property type="entry name" value="DoxX"/>
    <property type="match status" value="1"/>
</dbReference>
<comment type="similarity">
    <text evidence="2">Belongs to the DoxX family.</text>
</comment>
<feature type="transmembrane region" description="Helical" evidence="8">
    <location>
        <begin position="221"/>
        <end position="244"/>
    </location>
</feature>
<dbReference type="Proteomes" id="UP000215332">
    <property type="component" value="Chromosome 1"/>
</dbReference>
<evidence type="ECO:0000256" key="2">
    <source>
        <dbReference type="ARBA" id="ARBA00006679"/>
    </source>
</evidence>
<comment type="subcellular location">
    <subcellularLocation>
        <location evidence="1">Cell membrane</location>
        <topology evidence="1">Multi-pass membrane protein</topology>
    </subcellularLocation>
</comment>
<dbReference type="eggNOG" id="COG2259">
    <property type="taxonomic scope" value="Bacteria"/>
</dbReference>
<evidence type="ECO:0000256" key="6">
    <source>
        <dbReference type="ARBA" id="ARBA00023136"/>
    </source>
</evidence>
<dbReference type="PANTHER" id="PTHR33452:SF1">
    <property type="entry name" value="INNER MEMBRANE PROTEIN YPHA-RELATED"/>
    <property type="match status" value="1"/>
</dbReference>
<evidence type="ECO:0000256" key="8">
    <source>
        <dbReference type="SAM" id="Phobius"/>
    </source>
</evidence>
<protein>
    <submittedName>
        <fullName evidence="9">DoxX</fullName>
    </submittedName>
</protein>
<dbReference type="GO" id="GO:0005886">
    <property type="term" value="C:plasma membrane"/>
    <property type="evidence" value="ECO:0007669"/>
    <property type="project" value="UniProtKB-SubCell"/>
</dbReference>
<dbReference type="InterPro" id="IPR051907">
    <property type="entry name" value="DoxX-like_oxidoreductase"/>
</dbReference>
<dbReference type="KEGG" id="cgrn:4412665_00242"/>
<dbReference type="PANTHER" id="PTHR33452">
    <property type="entry name" value="OXIDOREDUCTASE CATD-RELATED"/>
    <property type="match status" value="1"/>
</dbReference>
<sequence length="318" mass="34859">MSKAVKRPSGDSFDPGAEETRVLPGGRNEPDVDDFNETIALPDTREAESGLRGDAEQTVATSDAPTYDLYRDDPNSEETRVISPAGDAGDMERTLVRPRGAGDYQQDDADHDRTETLGSYTRTDPETASYAEQRARRRAEAERRASERADRERALGAVPATEEPDPVIEPLPKRTTDKAFASIGLFLFRLVLAVIMGVHAYQHLTNRGATIDLIEAANLPHASSLVWVLGIGEVLIAVALLLGWFTRFTGLALAAIGALSLIYVHWGRFNLFYDMGFRGELELLLTTCGLLLFCLGSGGWAIDAGRRKVRDRRKALKG</sequence>
<dbReference type="AlphaFoldDB" id="A0A239W3P9"/>
<proteinExistence type="inferred from homology"/>
<evidence type="ECO:0000256" key="4">
    <source>
        <dbReference type="ARBA" id="ARBA00022692"/>
    </source>
</evidence>
<keyword evidence="5 8" id="KW-1133">Transmembrane helix</keyword>
<evidence type="ECO:0000256" key="1">
    <source>
        <dbReference type="ARBA" id="ARBA00004651"/>
    </source>
</evidence>
<dbReference type="RefSeq" id="WP_095140911.1">
    <property type="nucleotide sequence ID" value="NZ_LT906441.1"/>
</dbReference>
<name>A0A239W3P9_9ACTN</name>
<evidence type="ECO:0000313" key="9">
    <source>
        <dbReference type="EMBL" id="SNV29131.1"/>
    </source>
</evidence>
<feature type="transmembrane region" description="Helical" evidence="8">
    <location>
        <begin position="251"/>
        <end position="269"/>
    </location>
</feature>
<keyword evidence="3" id="KW-1003">Cell membrane</keyword>
<keyword evidence="6 8" id="KW-0472">Membrane</keyword>
<feature type="compositionally biased region" description="Basic and acidic residues" evidence="7">
    <location>
        <begin position="43"/>
        <end position="55"/>
    </location>
</feature>
<evidence type="ECO:0000313" key="10">
    <source>
        <dbReference type="Proteomes" id="UP000215332"/>
    </source>
</evidence>
<feature type="compositionally biased region" description="Basic and acidic residues" evidence="7">
    <location>
        <begin position="138"/>
        <end position="154"/>
    </location>
</feature>
<reference evidence="9 10" key="1">
    <citation type="submission" date="2017-06" db="EMBL/GenBank/DDBJ databases">
        <authorList>
            <consortium name="Pathogen Informatics"/>
        </authorList>
    </citation>
    <scope>NUCLEOTIDE SEQUENCE [LARGE SCALE GENOMIC DNA]</scope>
    <source>
        <strain evidence="9 10">NCTC11865</strain>
    </source>
</reference>